<keyword evidence="2" id="KW-1185">Reference proteome</keyword>
<dbReference type="AlphaFoldDB" id="Q82T26"/>
<name>Q82T26_NITEU</name>
<gene>
    <name evidence="1" type="ordered locus">NE2105</name>
</gene>
<proteinExistence type="predicted"/>
<protein>
    <submittedName>
        <fullName evidence="1">Uncharacterized protein</fullName>
    </submittedName>
</protein>
<organism evidence="1 2">
    <name type="scientific">Nitrosomonas europaea (strain ATCC 19718 / CIP 103999 / KCTC 2705 / NBRC 14298)</name>
    <dbReference type="NCBI Taxonomy" id="228410"/>
    <lineage>
        <taxon>Bacteria</taxon>
        <taxon>Pseudomonadati</taxon>
        <taxon>Pseudomonadota</taxon>
        <taxon>Betaproteobacteria</taxon>
        <taxon>Nitrosomonadales</taxon>
        <taxon>Nitrosomonadaceae</taxon>
        <taxon>Nitrosomonas</taxon>
    </lineage>
</organism>
<dbReference type="HOGENOM" id="CLU_2602424_0_0_4"/>
<reference evidence="1 2" key="1">
    <citation type="journal article" date="2003" name="J. Bacteriol.">
        <title>Complete genome sequence of the ammonia-oxidizing bacterium and obligate chemolithoautotroph Nitrosomonas europaea.</title>
        <authorList>
            <person name="Chain P."/>
            <person name="Lamerdin J."/>
            <person name="Larimer F."/>
            <person name="Regala W."/>
            <person name="Land M."/>
            <person name="Hauser L."/>
            <person name="Hooper A."/>
            <person name="Klotz M."/>
            <person name="Norton J."/>
            <person name="Sayavedra-Soto L."/>
            <person name="Arciero D."/>
            <person name="Hommes N."/>
            <person name="Whittaker M."/>
            <person name="Arp D."/>
        </authorList>
    </citation>
    <scope>NUCLEOTIDE SEQUENCE [LARGE SCALE GENOMIC DNA]</scope>
    <source>
        <strain evidence="2">ATCC 19718 / CIP 103999 / KCTC 2705 / NBRC 14298</strain>
    </source>
</reference>
<evidence type="ECO:0000313" key="1">
    <source>
        <dbReference type="EMBL" id="CAD86016.1"/>
    </source>
</evidence>
<sequence>MVNGGITKPYAHKGRDDYQNEEEILLLVQFPLLFFWREAYSPERNFCSSMKTVVDPHFSAHTVLIASADKNPGIISIRT</sequence>
<dbReference type="EMBL" id="AL954747">
    <property type="protein sequence ID" value="CAD86016.1"/>
    <property type="molecule type" value="Genomic_DNA"/>
</dbReference>
<accession>Q82T26</accession>
<dbReference type="Proteomes" id="UP000001416">
    <property type="component" value="Chromosome"/>
</dbReference>
<evidence type="ECO:0000313" key="2">
    <source>
        <dbReference type="Proteomes" id="UP000001416"/>
    </source>
</evidence>
<dbReference type="KEGG" id="neu:NE2105"/>